<dbReference type="InterPro" id="IPR000821">
    <property type="entry name" value="Ala_racemase"/>
</dbReference>
<dbReference type="InterPro" id="IPR020622">
    <property type="entry name" value="Ala_racemase_pyridoxalP-BS"/>
</dbReference>
<comment type="function">
    <text evidence="5">Catalyzes the interconversion of L-alanine and D-alanine. May also act on other amino acids.</text>
</comment>
<dbReference type="Gene3D" id="2.40.37.10">
    <property type="entry name" value="Lyase, Ornithine Decarboxylase, Chain A, domain 1"/>
    <property type="match status" value="1"/>
</dbReference>
<comment type="caution">
    <text evidence="9">The sequence shown here is derived from an EMBL/GenBank/DDBJ whole genome shotgun (WGS) entry which is preliminary data.</text>
</comment>
<dbReference type="InterPro" id="IPR009006">
    <property type="entry name" value="Ala_racemase/Decarboxylase_C"/>
</dbReference>
<comment type="pathway">
    <text evidence="5">Amino-acid biosynthesis; D-alanine biosynthesis; D-alanine from L-alanine: step 1/1.</text>
</comment>
<evidence type="ECO:0000256" key="3">
    <source>
        <dbReference type="ARBA" id="ARBA00022898"/>
    </source>
</evidence>
<dbReference type="GO" id="GO:0008784">
    <property type="term" value="F:alanine racemase activity"/>
    <property type="evidence" value="ECO:0007669"/>
    <property type="project" value="UniProtKB-UniRule"/>
</dbReference>
<feature type="active site" description="Proton acceptor; specific for D-alanine" evidence="5">
    <location>
        <position position="37"/>
    </location>
</feature>
<comment type="cofactor">
    <cofactor evidence="2 5 6">
        <name>pyridoxal 5'-phosphate</name>
        <dbReference type="ChEBI" id="CHEBI:597326"/>
    </cofactor>
</comment>
<dbReference type="GO" id="GO:0005829">
    <property type="term" value="C:cytosol"/>
    <property type="evidence" value="ECO:0007669"/>
    <property type="project" value="TreeGrafter"/>
</dbReference>
<dbReference type="SUPFAM" id="SSF50621">
    <property type="entry name" value="Alanine racemase C-terminal domain-like"/>
    <property type="match status" value="1"/>
</dbReference>
<dbReference type="GO" id="GO:0009252">
    <property type="term" value="P:peptidoglycan biosynthetic process"/>
    <property type="evidence" value="ECO:0007669"/>
    <property type="project" value="TreeGrafter"/>
</dbReference>
<comment type="catalytic activity">
    <reaction evidence="1 5">
        <text>L-alanine = D-alanine</text>
        <dbReference type="Rhea" id="RHEA:20249"/>
        <dbReference type="ChEBI" id="CHEBI:57416"/>
        <dbReference type="ChEBI" id="CHEBI:57972"/>
        <dbReference type="EC" id="5.1.1.1"/>
    </reaction>
</comment>
<name>A0A7W0HJI1_9BACT</name>
<dbReference type="GO" id="GO:0030170">
    <property type="term" value="F:pyridoxal phosphate binding"/>
    <property type="evidence" value="ECO:0007669"/>
    <property type="project" value="UniProtKB-UniRule"/>
</dbReference>
<evidence type="ECO:0000256" key="6">
    <source>
        <dbReference type="PIRSR" id="PIRSR600821-50"/>
    </source>
</evidence>
<dbReference type="SUPFAM" id="SSF51419">
    <property type="entry name" value="PLP-binding barrel"/>
    <property type="match status" value="1"/>
</dbReference>
<evidence type="ECO:0000256" key="2">
    <source>
        <dbReference type="ARBA" id="ARBA00001933"/>
    </source>
</evidence>
<feature type="binding site" evidence="5 7">
    <location>
        <position position="322"/>
    </location>
    <ligand>
        <name>substrate</name>
    </ligand>
</feature>
<evidence type="ECO:0000259" key="8">
    <source>
        <dbReference type="SMART" id="SM01005"/>
    </source>
</evidence>
<dbReference type="RefSeq" id="WP_332309006.1">
    <property type="nucleotide sequence ID" value="NZ_JACDUS010000001.1"/>
</dbReference>
<dbReference type="InterPro" id="IPR001608">
    <property type="entry name" value="Ala_racemase_N"/>
</dbReference>
<dbReference type="HAMAP" id="MF_01201">
    <property type="entry name" value="Ala_racemase"/>
    <property type="match status" value="1"/>
</dbReference>
<keyword evidence="3 5" id="KW-0663">Pyridoxal phosphate</keyword>
<evidence type="ECO:0000256" key="7">
    <source>
        <dbReference type="PIRSR" id="PIRSR600821-52"/>
    </source>
</evidence>
<evidence type="ECO:0000313" key="9">
    <source>
        <dbReference type="EMBL" id="MBA2880113.1"/>
    </source>
</evidence>
<dbReference type="Proteomes" id="UP000525298">
    <property type="component" value="Unassembled WGS sequence"/>
</dbReference>
<keyword evidence="10" id="KW-1185">Reference proteome</keyword>
<keyword evidence="4 5" id="KW-0413">Isomerase</keyword>
<evidence type="ECO:0000313" key="10">
    <source>
        <dbReference type="Proteomes" id="UP000525298"/>
    </source>
</evidence>
<dbReference type="EMBL" id="JACDUS010000001">
    <property type="protein sequence ID" value="MBA2880113.1"/>
    <property type="molecule type" value="Genomic_DNA"/>
</dbReference>
<feature type="binding site" evidence="5 7">
    <location>
        <position position="135"/>
    </location>
    <ligand>
        <name>substrate</name>
    </ligand>
</feature>
<dbReference type="PROSITE" id="PS00395">
    <property type="entry name" value="ALANINE_RACEMASE"/>
    <property type="match status" value="1"/>
</dbReference>
<dbReference type="Pfam" id="PF01168">
    <property type="entry name" value="Ala_racemase_N"/>
    <property type="match status" value="1"/>
</dbReference>
<feature type="active site" description="Proton acceptor; specific for L-alanine" evidence="5">
    <location>
        <position position="274"/>
    </location>
</feature>
<dbReference type="CDD" id="cd00430">
    <property type="entry name" value="PLPDE_III_AR"/>
    <property type="match status" value="1"/>
</dbReference>
<evidence type="ECO:0000256" key="1">
    <source>
        <dbReference type="ARBA" id="ARBA00000316"/>
    </source>
</evidence>
<evidence type="ECO:0000256" key="4">
    <source>
        <dbReference type="ARBA" id="ARBA00023235"/>
    </source>
</evidence>
<dbReference type="Pfam" id="PF00842">
    <property type="entry name" value="Ala_racemase_C"/>
    <property type="match status" value="1"/>
</dbReference>
<dbReference type="GO" id="GO:0030632">
    <property type="term" value="P:D-alanine biosynthetic process"/>
    <property type="evidence" value="ECO:0007669"/>
    <property type="project" value="UniProtKB-UniRule"/>
</dbReference>
<dbReference type="AlphaFoldDB" id="A0A7W0HJI1"/>
<organism evidence="9 10">
    <name type="scientific">Desulfosalsimonas propionicica</name>
    <dbReference type="NCBI Taxonomy" id="332175"/>
    <lineage>
        <taxon>Bacteria</taxon>
        <taxon>Pseudomonadati</taxon>
        <taxon>Thermodesulfobacteriota</taxon>
        <taxon>Desulfobacteria</taxon>
        <taxon>Desulfobacterales</taxon>
        <taxon>Desulfosalsimonadaceae</taxon>
        <taxon>Desulfosalsimonas</taxon>
    </lineage>
</organism>
<comment type="similarity">
    <text evidence="5">Belongs to the alanine racemase family.</text>
</comment>
<dbReference type="EC" id="5.1.1.1" evidence="5"/>
<dbReference type="InterPro" id="IPR029066">
    <property type="entry name" value="PLP-binding_barrel"/>
</dbReference>
<dbReference type="PRINTS" id="PR00992">
    <property type="entry name" value="ALARACEMASE"/>
</dbReference>
<protein>
    <recommendedName>
        <fullName evidence="5">Alanine racemase</fullName>
        <ecNumber evidence="5">5.1.1.1</ecNumber>
    </recommendedName>
</protein>
<dbReference type="InterPro" id="IPR011079">
    <property type="entry name" value="Ala_racemase_C"/>
</dbReference>
<gene>
    <name evidence="9" type="ORF">HNR65_000420</name>
</gene>
<proteinExistence type="inferred from homology"/>
<dbReference type="FunFam" id="3.20.20.10:FF:000002">
    <property type="entry name" value="Alanine racemase"/>
    <property type="match status" value="1"/>
</dbReference>
<dbReference type="PANTHER" id="PTHR30511:SF0">
    <property type="entry name" value="ALANINE RACEMASE, CATABOLIC-RELATED"/>
    <property type="match status" value="1"/>
</dbReference>
<dbReference type="PANTHER" id="PTHR30511">
    <property type="entry name" value="ALANINE RACEMASE"/>
    <property type="match status" value="1"/>
</dbReference>
<feature type="modified residue" description="N6-(pyridoxal phosphate)lysine" evidence="5 6">
    <location>
        <position position="37"/>
    </location>
</feature>
<dbReference type="NCBIfam" id="TIGR00492">
    <property type="entry name" value="alr"/>
    <property type="match status" value="1"/>
</dbReference>
<evidence type="ECO:0000256" key="5">
    <source>
        <dbReference type="HAMAP-Rule" id="MF_01201"/>
    </source>
</evidence>
<dbReference type="UniPathway" id="UPA00042">
    <property type="reaction ID" value="UER00497"/>
</dbReference>
<reference evidence="9 10" key="1">
    <citation type="submission" date="2020-07" db="EMBL/GenBank/DDBJ databases">
        <title>Genomic Encyclopedia of Type Strains, Phase IV (KMG-IV): sequencing the most valuable type-strain genomes for metagenomic binning, comparative biology and taxonomic classification.</title>
        <authorList>
            <person name="Goeker M."/>
        </authorList>
    </citation>
    <scope>NUCLEOTIDE SEQUENCE [LARGE SCALE GENOMIC DNA]</scope>
    <source>
        <strain evidence="9 10">DSM 17721</strain>
    </source>
</reference>
<dbReference type="SMART" id="SM01005">
    <property type="entry name" value="Ala_racemase_C"/>
    <property type="match status" value="1"/>
</dbReference>
<sequence>MIPYDVWAEINLAAIAQNIRNLRAGLTNNARLMAVVKANAYGHGAVPVARQAVAAGAGCLAVARLAEALELRYAGLSCPILIFGHTPPEMAGKLMAFDLIQTVYAYADARDLDRRAQADGRTIRVHVKIDTGMGRLGVAGWPDSSRDACGEAAEEVAAICGLSGLRAEGVYTHFATADSPDPAGTRRQLETFLQILSALERRGITFSVRHAANSAAAINLPETHLDMVRPGISIYGCYPSHEAQQSGVHLEPAMSLRARIVHLKRVDSGFRVSYGWTEQTREKTLIATVPIGYADGYDRHFSSRGRMSLRGFPVPVIGRVCMDHTMIDVGAVPDAACGEPVLVFGRDTRGTLAADHLAQALGTIHYEVLSRISARIPRIYKSGLPKGNDI</sequence>
<feature type="domain" description="Alanine racemase C-terminal" evidence="8">
    <location>
        <begin position="253"/>
        <end position="381"/>
    </location>
</feature>
<accession>A0A7W0HJI1</accession>
<dbReference type="Gene3D" id="3.20.20.10">
    <property type="entry name" value="Alanine racemase"/>
    <property type="match status" value="1"/>
</dbReference>